<dbReference type="AlphaFoldDB" id="A0A314ZDC7"/>
<protein>
    <submittedName>
        <fullName evidence="2">Uncharacterized protein</fullName>
    </submittedName>
</protein>
<feature type="region of interest" description="Disordered" evidence="1">
    <location>
        <begin position="101"/>
        <end position="137"/>
    </location>
</feature>
<reference evidence="2 3" key="1">
    <citation type="submission" date="2018-02" db="EMBL/GenBank/DDBJ databases">
        <title>Draft genome of wild Prunus yedoensis var. nudiflora.</title>
        <authorList>
            <person name="Baek S."/>
            <person name="Kim J.-H."/>
            <person name="Choi K."/>
            <person name="Kim G.-B."/>
            <person name="Cho A."/>
            <person name="Jang H."/>
            <person name="Shin C.-H."/>
            <person name="Yu H.-J."/>
            <person name="Mun J.-H."/>
        </authorList>
    </citation>
    <scope>NUCLEOTIDE SEQUENCE [LARGE SCALE GENOMIC DNA]</scope>
    <source>
        <strain evidence="3">cv. Jeju island</strain>
        <tissue evidence="2">Leaf</tissue>
    </source>
</reference>
<accession>A0A314ZDC7</accession>
<evidence type="ECO:0000313" key="3">
    <source>
        <dbReference type="Proteomes" id="UP000250321"/>
    </source>
</evidence>
<sequence length="154" mass="17962">MKKRPGPVRWIGWWDWRQSGVATTQILGEDFIQMAVTKDTQRKCGKIFSLFLITWDYPISYCKLLCLSIPLVFIWVRSAYFGTLSENRRLEGSVVSQNMSFQVRNERRDRSRFPAQPPQPAQPTRREWSQEDPTLPLLPSTHLQASIQTSRMGM</sequence>
<organism evidence="2 3">
    <name type="scientific">Prunus yedoensis var. nudiflora</name>
    <dbReference type="NCBI Taxonomy" id="2094558"/>
    <lineage>
        <taxon>Eukaryota</taxon>
        <taxon>Viridiplantae</taxon>
        <taxon>Streptophyta</taxon>
        <taxon>Embryophyta</taxon>
        <taxon>Tracheophyta</taxon>
        <taxon>Spermatophyta</taxon>
        <taxon>Magnoliopsida</taxon>
        <taxon>eudicotyledons</taxon>
        <taxon>Gunneridae</taxon>
        <taxon>Pentapetalae</taxon>
        <taxon>rosids</taxon>
        <taxon>fabids</taxon>
        <taxon>Rosales</taxon>
        <taxon>Rosaceae</taxon>
        <taxon>Amygdaloideae</taxon>
        <taxon>Amygdaleae</taxon>
        <taxon>Prunus</taxon>
    </lineage>
</organism>
<evidence type="ECO:0000256" key="1">
    <source>
        <dbReference type="SAM" id="MobiDB-lite"/>
    </source>
</evidence>
<dbReference type="Proteomes" id="UP000250321">
    <property type="component" value="Unassembled WGS sequence"/>
</dbReference>
<name>A0A314ZDC7_PRUYE</name>
<keyword evidence="3" id="KW-1185">Reference proteome</keyword>
<dbReference type="STRING" id="2094558.A0A314ZDC7"/>
<proteinExistence type="predicted"/>
<comment type="caution">
    <text evidence="2">The sequence shown here is derived from an EMBL/GenBank/DDBJ whole genome shotgun (WGS) entry which is preliminary data.</text>
</comment>
<dbReference type="EMBL" id="PJQY01000227">
    <property type="protein sequence ID" value="PQQ15454.1"/>
    <property type="molecule type" value="Genomic_DNA"/>
</dbReference>
<gene>
    <name evidence="2" type="ORF">Pyn_28847</name>
</gene>
<evidence type="ECO:0000313" key="2">
    <source>
        <dbReference type="EMBL" id="PQQ15454.1"/>
    </source>
</evidence>